<evidence type="ECO:0000313" key="5">
    <source>
        <dbReference type="Proteomes" id="UP000003280"/>
    </source>
</evidence>
<feature type="domain" description="UPF0029" evidence="3">
    <location>
        <begin position="139"/>
        <end position="191"/>
    </location>
</feature>
<dbReference type="InterPro" id="IPR023582">
    <property type="entry name" value="Impact"/>
</dbReference>
<dbReference type="GO" id="GO:0005737">
    <property type="term" value="C:cytoplasm"/>
    <property type="evidence" value="ECO:0007669"/>
    <property type="project" value="TreeGrafter"/>
</dbReference>
<dbReference type="SUPFAM" id="SSF54211">
    <property type="entry name" value="Ribosomal protein S5 domain 2-like"/>
    <property type="match status" value="1"/>
</dbReference>
<evidence type="ECO:0000259" key="2">
    <source>
        <dbReference type="Pfam" id="PF01205"/>
    </source>
</evidence>
<dbReference type="GO" id="GO:0032259">
    <property type="term" value="P:methylation"/>
    <property type="evidence" value="ECO:0007669"/>
    <property type="project" value="UniProtKB-KW"/>
</dbReference>
<dbReference type="InterPro" id="IPR015796">
    <property type="entry name" value="Impact_YigZ-like"/>
</dbReference>
<dbReference type="Pfam" id="PF01205">
    <property type="entry name" value="Impact_N"/>
    <property type="match status" value="1"/>
</dbReference>
<keyword evidence="4" id="KW-0808">Transferase</keyword>
<evidence type="ECO:0000259" key="3">
    <source>
        <dbReference type="Pfam" id="PF09186"/>
    </source>
</evidence>
<dbReference type="InterPro" id="IPR015269">
    <property type="entry name" value="UPF0029_Impact_C"/>
</dbReference>
<evidence type="ECO:0000313" key="4">
    <source>
        <dbReference type="EMBL" id="EFM25213.1"/>
    </source>
</evidence>
<dbReference type="GO" id="GO:0006446">
    <property type="term" value="P:regulation of translational initiation"/>
    <property type="evidence" value="ECO:0007669"/>
    <property type="project" value="TreeGrafter"/>
</dbReference>
<dbReference type="Proteomes" id="UP000003280">
    <property type="component" value="Unassembled WGS sequence"/>
</dbReference>
<dbReference type="HOGENOM" id="CLU_083552_2_1_9"/>
<dbReference type="PANTHER" id="PTHR16301:SF20">
    <property type="entry name" value="IMPACT FAMILY MEMBER YIGZ"/>
    <property type="match status" value="1"/>
</dbReference>
<comment type="similarity">
    <text evidence="1">Belongs to the IMPACT family.</text>
</comment>
<gene>
    <name evidence="4" type="ORF">HMPREF9225_1102</name>
</gene>
<dbReference type="InterPro" id="IPR001498">
    <property type="entry name" value="Impact_N"/>
</dbReference>
<reference evidence="4 5" key="1">
    <citation type="submission" date="2010-07" db="EMBL/GenBank/DDBJ databases">
        <authorList>
            <person name="Muzny D."/>
            <person name="Qin X."/>
            <person name="Deng J."/>
            <person name="Jiang H."/>
            <person name="Liu Y."/>
            <person name="Qu J."/>
            <person name="Song X.-Z."/>
            <person name="Zhang L."/>
            <person name="Thornton R."/>
            <person name="Coyle M."/>
            <person name="Francisco L."/>
            <person name="Jackson L."/>
            <person name="Javaid M."/>
            <person name="Korchina V."/>
            <person name="Kovar C."/>
            <person name="Mata R."/>
            <person name="Mathew T."/>
            <person name="Ngo R."/>
            <person name="Nguyen L."/>
            <person name="Nguyen N."/>
            <person name="Okwuonu G."/>
            <person name="Ongeri F."/>
            <person name="Pham C."/>
            <person name="Simmons D."/>
            <person name="Wilczek-Boney K."/>
            <person name="Hale W."/>
            <person name="Jakkamsetti A."/>
            <person name="Pham P."/>
            <person name="Ruth R."/>
            <person name="San Lucas F."/>
            <person name="Warren J."/>
            <person name="Zhang J."/>
            <person name="Zhao Z."/>
            <person name="Zhou C."/>
            <person name="Zhu D."/>
            <person name="Lee S."/>
            <person name="Bess C."/>
            <person name="Blankenburg K."/>
            <person name="Forbes L."/>
            <person name="Fu Q."/>
            <person name="Gubbala S."/>
            <person name="Hirani K."/>
            <person name="Jayaseelan J.C."/>
            <person name="Lara F."/>
            <person name="Munidasa M."/>
            <person name="Palculict T."/>
            <person name="Patil S."/>
            <person name="Pu L.-L."/>
            <person name="Saada N."/>
            <person name="Tang L."/>
            <person name="Weissenberger G."/>
            <person name="Zhu Y."/>
            <person name="Hemphill L."/>
            <person name="Shang Y."/>
            <person name="Youmans B."/>
            <person name="Ayvaz T."/>
            <person name="Ross M."/>
            <person name="Santibanez J."/>
            <person name="Aqrawi P."/>
            <person name="Gross S."/>
            <person name="Joshi V."/>
            <person name="Fowler G."/>
            <person name="Nazareth L."/>
            <person name="Reid J."/>
            <person name="Worley K."/>
            <person name="Petrosino J."/>
            <person name="Highlander S."/>
            <person name="Gibbs R."/>
        </authorList>
    </citation>
    <scope>NUCLEOTIDE SEQUENCE [LARGE SCALE GENOMIC DNA]</scope>
    <source>
        <strain evidence="4 5">ATCC BAA-1640</strain>
    </source>
</reference>
<dbReference type="Gene3D" id="3.30.70.240">
    <property type="match status" value="1"/>
</dbReference>
<dbReference type="GO" id="GO:0004799">
    <property type="term" value="F:thymidylate synthase activity"/>
    <property type="evidence" value="ECO:0007669"/>
    <property type="project" value="UniProtKB-EC"/>
</dbReference>
<accession>E0NM02</accession>
<dbReference type="STRING" id="862517.HMPREF9225_1102"/>
<name>E0NM02_9FIRM</name>
<organism evidence="4 5">
    <name type="scientific">Peptoniphilus duerdenii ATCC BAA-1640</name>
    <dbReference type="NCBI Taxonomy" id="862517"/>
    <lineage>
        <taxon>Bacteria</taxon>
        <taxon>Bacillati</taxon>
        <taxon>Bacillota</taxon>
        <taxon>Tissierellia</taxon>
        <taxon>Tissierellales</taxon>
        <taxon>Peptoniphilaceae</taxon>
        <taxon>Peptoniphilus</taxon>
    </lineage>
</organism>
<dbReference type="EMBL" id="AEEH01000043">
    <property type="protein sequence ID" value="EFM25213.1"/>
    <property type="molecule type" value="Genomic_DNA"/>
</dbReference>
<comment type="caution">
    <text evidence="4">The sequence shown here is derived from an EMBL/GenBank/DDBJ whole genome shotgun (WGS) entry which is preliminary data.</text>
</comment>
<keyword evidence="4" id="KW-0489">Methyltransferase</keyword>
<dbReference type="InterPro" id="IPR020568">
    <property type="entry name" value="Ribosomal_Su5_D2-typ_SF"/>
</dbReference>
<dbReference type="AlphaFoldDB" id="E0NM02"/>
<dbReference type="EC" id="2.1.1.45" evidence="4"/>
<dbReference type="PANTHER" id="PTHR16301">
    <property type="entry name" value="IMPACT-RELATED"/>
    <property type="match status" value="1"/>
</dbReference>
<dbReference type="InterPro" id="IPR020569">
    <property type="entry name" value="UPF0029_Impact_CS"/>
</dbReference>
<evidence type="ECO:0000256" key="1">
    <source>
        <dbReference type="ARBA" id="ARBA00007665"/>
    </source>
</evidence>
<dbReference type="SUPFAM" id="SSF54980">
    <property type="entry name" value="EF-G C-terminal domain-like"/>
    <property type="match status" value="1"/>
</dbReference>
<dbReference type="PROSITE" id="PS00910">
    <property type="entry name" value="UPF0029"/>
    <property type="match status" value="1"/>
</dbReference>
<dbReference type="NCBIfam" id="TIGR00257">
    <property type="entry name" value="IMPACT_YIGZ"/>
    <property type="match status" value="1"/>
</dbReference>
<proteinExistence type="inferred from homology"/>
<dbReference type="InterPro" id="IPR035647">
    <property type="entry name" value="EFG_III/V"/>
</dbReference>
<dbReference type="Gene3D" id="3.30.230.30">
    <property type="entry name" value="Impact, N-terminal domain"/>
    <property type="match status" value="1"/>
</dbReference>
<dbReference type="eggNOG" id="COG1739">
    <property type="taxonomic scope" value="Bacteria"/>
</dbReference>
<dbReference type="Pfam" id="PF09186">
    <property type="entry name" value="DUF1949"/>
    <property type="match status" value="1"/>
</dbReference>
<protein>
    <submittedName>
        <fullName evidence="4">YigZ family protein</fullName>
        <ecNumber evidence="4">2.1.1.45</ecNumber>
    </submittedName>
</protein>
<sequence>MMYYSMLGESTGEFIEKKSRFIGFIKRVETEEEALEFIDEKKSKYYDATHNTYAYIIGEKKNIQRYSDDGEPSGTAGVPMLEVLKKEDMTNVVTVVTRYFGGVLLGAGGLVRAYTKGVVEAINGGTKVLIKSMNRTKFTYDYTAHGAITNYLITNGYKVIEENYTDMVSVTIDVDPEDKKIFDDMNDMTSGSVEIKSLGEVILPTVDGKILYEV</sequence>
<feature type="domain" description="Impact N-terminal" evidence="2">
    <location>
        <begin position="17"/>
        <end position="122"/>
    </location>
</feature>
<keyword evidence="5" id="KW-1185">Reference proteome</keyword>
<dbReference type="InterPro" id="IPR036956">
    <property type="entry name" value="Impact_N_sf"/>
</dbReference>